<keyword evidence="3" id="KW-1185">Reference proteome</keyword>
<dbReference type="AlphaFoldDB" id="A0A3E2GZ75"/>
<feature type="domain" description="Cupin-like" evidence="1">
    <location>
        <begin position="109"/>
        <end position="200"/>
    </location>
</feature>
<accession>A0A3E2GZ75</accession>
<dbReference type="InterPro" id="IPR041667">
    <property type="entry name" value="Cupin_8"/>
</dbReference>
<comment type="caution">
    <text evidence="2">The sequence shown here is derived from an EMBL/GenBank/DDBJ whole genome shotgun (WGS) entry which is preliminary data.</text>
</comment>
<gene>
    <name evidence="2" type="ORF">B7463_g9919</name>
</gene>
<dbReference type="Pfam" id="PF13621">
    <property type="entry name" value="Cupin_8"/>
    <property type="match status" value="1"/>
</dbReference>
<evidence type="ECO:0000313" key="2">
    <source>
        <dbReference type="EMBL" id="RFU26436.1"/>
    </source>
</evidence>
<sequence length="258" mass="28515">MIIKATEEETSCSSPSHAFANSIPAARKWFSLEPHSDGVETAAQRVVLAKDYLAPFADTILPYELYLDQDERSQAAYRNWIEELARRDSDSGPANFLSRVIDSSPASQSFHSRQLQHLYIAQAQISDLPKQLQADLLIPTLVTQAGKGDVYDANIWIGLPPTYTPLHKDPNPNLFVQLASQKLVKLFRPSIGNSIFFKVQQEIGGSASAQFRGEEMMEATERKALDEYVWGRYYALPFSGSFFAAAAASAAASASFCL</sequence>
<dbReference type="SUPFAM" id="SSF51197">
    <property type="entry name" value="Clavaminate synthase-like"/>
    <property type="match status" value="1"/>
</dbReference>
<feature type="non-terminal residue" evidence="2">
    <location>
        <position position="1"/>
    </location>
</feature>
<protein>
    <recommendedName>
        <fullName evidence="1">Cupin-like domain-containing protein</fullName>
    </recommendedName>
</protein>
<reference evidence="2 3" key="1">
    <citation type="submission" date="2018-05" db="EMBL/GenBank/DDBJ databases">
        <title>Draft genome sequence of Scytalidium lignicola DSM 105466, a ubiquitous saprotrophic fungus.</title>
        <authorList>
            <person name="Buettner E."/>
            <person name="Gebauer A.M."/>
            <person name="Hofrichter M."/>
            <person name="Liers C."/>
            <person name="Kellner H."/>
        </authorList>
    </citation>
    <scope>NUCLEOTIDE SEQUENCE [LARGE SCALE GENOMIC DNA]</scope>
    <source>
        <strain evidence="2 3">DSM 105466</strain>
    </source>
</reference>
<evidence type="ECO:0000313" key="3">
    <source>
        <dbReference type="Proteomes" id="UP000258309"/>
    </source>
</evidence>
<proteinExistence type="predicted"/>
<dbReference type="EMBL" id="NCSJ02000262">
    <property type="protein sequence ID" value="RFU26436.1"/>
    <property type="molecule type" value="Genomic_DNA"/>
</dbReference>
<organism evidence="2 3">
    <name type="scientific">Scytalidium lignicola</name>
    <name type="common">Hyphomycete</name>
    <dbReference type="NCBI Taxonomy" id="5539"/>
    <lineage>
        <taxon>Eukaryota</taxon>
        <taxon>Fungi</taxon>
        <taxon>Dikarya</taxon>
        <taxon>Ascomycota</taxon>
        <taxon>Pezizomycotina</taxon>
        <taxon>Leotiomycetes</taxon>
        <taxon>Leotiomycetes incertae sedis</taxon>
        <taxon>Scytalidium</taxon>
    </lineage>
</organism>
<dbReference type="PANTHER" id="PTHR12461">
    <property type="entry name" value="HYPOXIA-INDUCIBLE FACTOR 1 ALPHA INHIBITOR-RELATED"/>
    <property type="match status" value="1"/>
</dbReference>
<dbReference type="Gene3D" id="2.60.120.650">
    <property type="entry name" value="Cupin"/>
    <property type="match status" value="1"/>
</dbReference>
<dbReference type="PANTHER" id="PTHR12461:SF105">
    <property type="entry name" value="HYPOXIA-INDUCIBLE FACTOR 1-ALPHA INHIBITOR"/>
    <property type="match status" value="1"/>
</dbReference>
<evidence type="ECO:0000259" key="1">
    <source>
        <dbReference type="Pfam" id="PF13621"/>
    </source>
</evidence>
<feature type="non-terminal residue" evidence="2">
    <location>
        <position position="258"/>
    </location>
</feature>
<dbReference type="OrthoDB" id="263283at2759"/>
<dbReference type="Proteomes" id="UP000258309">
    <property type="component" value="Unassembled WGS sequence"/>
</dbReference>
<name>A0A3E2GZ75_SCYLI</name>